<evidence type="ECO:0000256" key="1">
    <source>
        <dbReference type="ARBA" id="ARBA00004903"/>
    </source>
</evidence>
<dbReference type="CDD" id="cd00209">
    <property type="entry name" value="DHFR"/>
    <property type="match status" value="1"/>
</dbReference>
<evidence type="ECO:0000256" key="6">
    <source>
        <dbReference type="ARBA" id="ARBA00022857"/>
    </source>
</evidence>
<comment type="similarity">
    <text evidence="2 9 10">Belongs to the dihydrofolate reductase family.</text>
</comment>
<name>A0A6J4NRB1_9ACTN</name>
<gene>
    <name evidence="12" type="ORF">AVDCRST_MAG06-1520</name>
</gene>
<proteinExistence type="inferred from homology"/>
<dbReference type="PANTHER" id="PTHR48069">
    <property type="entry name" value="DIHYDROFOLATE REDUCTASE"/>
    <property type="match status" value="1"/>
</dbReference>
<sequence length="170" mass="19023">MPSRARRLTLIAAYAENRVIGDRGAIPWHLPHDFAHFKAETLGHTLVMGRLTHESIGRPLPGRRTIVMTRDPGWHDEGVEVAHGLDQALALAADDEVYVAGGAQVYALALPRATHQVLTEVHLAPRGDAFYPDVDPGEWHEARRVTRPDLDWVWLERVEPRRARADNLGT</sequence>
<evidence type="ECO:0000256" key="3">
    <source>
        <dbReference type="ARBA" id="ARBA00012856"/>
    </source>
</evidence>
<dbReference type="FunFam" id="3.40.430.10:FF:000001">
    <property type="entry name" value="Dihydrofolate reductase"/>
    <property type="match status" value="1"/>
</dbReference>
<keyword evidence="6 9" id="KW-0521">NADP</keyword>
<dbReference type="PRINTS" id="PR00070">
    <property type="entry name" value="DHFR"/>
</dbReference>
<dbReference type="GO" id="GO:0004146">
    <property type="term" value="F:dihydrofolate reductase activity"/>
    <property type="evidence" value="ECO:0007669"/>
    <property type="project" value="UniProtKB-EC"/>
</dbReference>
<dbReference type="AlphaFoldDB" id="A0A6J4NRB1"/>
<keyword evidence="5 9" id="KW-0554">One-carbon metabolism</keyword>
<dbReference type="PROSITE" id="PS00075">
    <property type="entry name" value="DHFR_1"/>
    <property type="match status" value="1"/>
</dbReference>
<evidence type="ECO:0000256" key="4">
    <source>
        <dbReference type="ARBA" id="ARBA00018886"/>
    </source>
</evidence>
<evidence type="ECO:0000256" key="5">
    <source>
        <dbReference type="ARBA" id="ARBA00022563"/>
    </source>
</evidence>
<dbReference type="PANTHER" id="PTHR48069:SF3">
    <property type="entry name" value="DIHYDROFOLATE REDUCTASE"/>
    <property type="match status" value="1"/>
</dbReference>
<dbReference type="PIRSF" id="PIRSF000194">
    <property type="entry name" value="DHFR"/>
    <property type="match status" value="1"/>
</dbReference>
<dbReference type="GO" id="GO:0046655">
    <property type="term" value="P:folic acid metabolic process"/>
    <property type="evidence" value="ECO:0007669"/>
    <property type="project" value="TreeGrafter"/>
</dbReference>
<evidence type="ECO:0000256" key="2">
    <source>
        <dbReference type="ARBA" id="ARBA00009539"/>
    </source>
</evidence>
<reference evidence="12" key="1">
    <citation type="submission" date="2020-02" db="EMBL/GenBank/DDBJ databases">
        <authorList>
            <person name="Meier V. D."/>
        </authorList>
    </citation>
    <scope>NUCLEOTIDE SEQUENCE</scope>
    <source>
        <strain evidence="12">AVDCRST_MAG06</strain>
    </source>
</reference>
<feature type="domain" description="DHFR" evidence="11">
    <location>
        <begin position="7"/>
        <end position="170"/>
    </location>
</feature>
<dbReference type="PROSITE" id="PS51330">
    <property type="entry name" value="DHFR_2"/>
    <property type="match status" value="1"/>
</dbReference>
<dbReference type="EMBL" id="CADCUP010000107">
    <property type="protein sequence ID" value="CAA9390168.1"/>
    <property type="molecule type" value="Genomic_DNA"/>
</dbReference>
<dbReference type="InterPro" id="IPR024072">
    <property type="entry name" value="DHFR-like_dom_sf"/>
</dbReference>
<dbReference type="GO" id="GO:0046452">
    <property type="term" value="P:dihydrofolate metabolic process"/>
    <property type="evidence" value="ECO:0007669"/>
    <property type="project" value="TreeGrafter"/>
</dbReference>
<accession>A0A6J4NRB1</accession>
<organism evidence="12">
    <name type="scientific">uncultured Nocardioides sp</name>
    <dbReference type="NCBI Taxonomy" id="198441"/>
    <lineage>
        <taxon>Bacteria</taxon>
        <taxon>Bacillati</taxon>
        <taxon>Actinomycetota</taxon>
        <taxon>Actinomycetes</taxon>
        <taxon>Propionibacteriales</taxon>
        <taxon>Nocardioidaceae</taxon>
        <taxon>Nocardioides</taxon>
        <taxon>environmental samples</taxon>
    </lineage>
</organism>
<protein>
    <recommendedName>
        <fullName evidence="4 9">Dihydrofolate reductase</fullName>
        <ecNumber evidence="3 9">1.5.1.3</ecNumber>
    </recommendedName>
</protein>
<dbReference type="InterPro" id="IPR017925">
    <property type="entry name" value="DHFR_CS"/>
</dbReference>
<evidence type="ECO:0000256" key="8">
    <source>
        <dbReference type="ARBA" id="ARBA00025067"/>
    </source>
</evidence>
<comment type="catalytic activity">
    <reaction evidence="9">
        <text>(6S)-5,6,7,8-tetrahydrofolate + NADP(+) = 7,8-dihydrofolate + NADPH + H(+)</text>
        <dbReference type="Rhea" id="RHEA:15009"/>
        <dbReference type="ChEBI" id="CHEBI:15378"/>
        <dbReference type="ChEBI" id="CHEBI:57451"/>
        <dbReference type="ChEBI" id="CHEBI:57453"/>
        <dbReference type="ChEBI" id="CHEBI:57783"/>
        <dbReference type="ChEBI" id="CHEBI:58349"/>
        <dbReference type="EC" id="1.5.1.3"/>
    </reaction>
</comment>
<keyword evidence="7 9" id="KW-0560">Oxidoreductase</keyword>
<evidence type="ECO:0000256" key="7">
    <source>
        <dbReference type="ARBA" id="ARBA00023002"/>
    </source>
</evidence>
<evidence type="ECO:0000256" key="10">
    <source>
        <dbReference type="RuleBase" id="RU004474"/>
    </source>
</evidence>
<dbReference type="GO" id="GO:0070401">
    <property type="term" value="F:NADP+ binding"/>
    <property type="evidence" value="ECO:0007669"/>
    <property type="project" value="UniProtKB-ARBA"/>
</dbReference>
<comment type="pathway">
    <text evidence="1 9">Cofactor biosynthesis; tetrahydrofolate biosynthesis; 5,6,7,8-tetrahydrofolate from 7,8-dihydrofolate: step 1/1.</text>
</comment>
<evidence type="ECO:0000259" key="11">
    <source>
        <dbReference type="PROSITE" id="PS51330"/>
    </source>
</evidence>
<dbReference type="Gene3D" id="3.40.430.10">
    <property type="entry name" value="Dihydrofolate Reductase, subunit A"/>
    <property type="match status" value="1"/>
</dbReference>
<dbReference type="RefSeq" id="WP_295658024.1">
    <property type="nucleotide sequence ID" value="NZ_CADCUP010000107.1"/>
</dbReference>
<evidence type="ECO:0000256" key="9">
    <source>
        <dbReference type="PIRNR" id="PIRNR000194"/>
    </source>
</evidence>
<dbReference type="InterPro" id="IPR001796">
    <property type="entry name" value="DHFR_dom"/>
</dbReference>
<dbReference type="EC" id="1.5.1.3" evidence="3 9"/>
<dbReference type="UniPathway" id="UPA00077">
    <property type="reaction ID" value="UER00158"/>
</dbReference>
<dbReference type="GO" id="GO:0006730">
    <property type="term" value="P:one-carbon metabolic process"/>
    <property type="evidence" value="ECO:0007669"/>
    <property type="project" value="UniProtKB-KW"/>
</dbReference>
<comment type="function">
    <text evidence="8 9">Key enzyme in folate metabolism. Catalyzes an essential reaction for de novo glycine and purine synthesis, and for DNA precursor synthesis.</text>
</comment>
<dbReference type="InterPro" id="IPR012259">
    <property type="entry name" value="DHFR"/>
</dbReference>
<dbReference type="Pfam" id="PF00186">
    <property type="entry name" value="DHFR_1"/>
    <property type="match status" value="1"/>
</dbReference>
<dbReference type="SUPFAM" id="SSF53597">
    <property type="entry name" value="Dihydrofolate reductase-like"/>
    <property type="match status" value="1"/>
</dbReference>
<dbReference type="GO" id="GO:0046654">
    <property type="term" value="P:tetrahydrofolate biosynthetic process"/>
    <property type="evidence" value="ECO:0007669"/>
    <property type="project" value="UniProtKB-UniPathway"/>
</dbReference>
<dbReference type="GO" id="GO:0005829">
    <property type="term" value="C:cytosol"/>
    <property type="evidence" value="ECO:0007669"/>
    <property type="project" value="TreeGrafter"/>
</dbReference>
<evidence type="ECO:0000313" key="12">
    <source>
        <dbReference type="EMBL" id="CAA9390168.1"/>
    </source>
</evidence>